<reference evidence="1 2" key="1">
    <citation type="submission" date="2012-05" db="EMBL/GenBank/DDBJ databases">
        <authorList>
            <person name="Weinstock G."/>
            <person name="Sodergren E."/>
            <person name="Lobos E.A."/>
            <person name="Fulton L."/>
            <person name="Fulton R."/>
            <person name="Courtney L."/>
            <person name="Fronick C."/>
            <person name="O'Laughlin M."/>
            <person name="Godfrey J."/>
            <person name="Wilson R.M."/>
            <person name="Miner T."/>
            <person name="Farmer C."/>
            <person name="Delehaunty K."/>
            <person name="Cordes M."/>
            <person name="Minx P."/>
            <person name="Tomlinson C."/>
            <person name="Chen J."/>
            <person name="Wollam A."/>
            <person name="Pepin K.H."/>
            <person name="Bhonagiri V."/>
            <person name="Zhang X."/>
            <person name="Suruliraj S."/>
            <person name="Warren W."/>
            <person name="Mitreva M."/>
            <person name="Mardis E.R."/>
            <person name="Wilson R.K."/>
        </authorList>
    </citation>
    <scope>NUCLEOTIDE SEQUENCE [LARGE SCALE GENOMIC DNA]</scope>
    <source>
        <strain evidence="1 2">F0037</strain>
    </source>
</reference>
<evidence type="ECO:0000313" key="2">
    <source>
        <dbReference type="Proteomes" id="UP000010408"/>
    </source>
</evidence>
<dbReference type="HOGENOM" id="CLU_1979511_0_0_10"/>
<proteinExistence type="predicted"/>
<name>L1NGP7_9PORP</name>
<dbReference type="RefSeq" id="WP_005468633.1">
    <property type="nucleotide sequence ID" value="NZ_KB291043.1"/>
</dbReference>
<sequence>MEVIRYISPDNLTLQNVIGCIEEIVDDIIFDIEDSKIEEINDTYILEIDGDDDDESYRKITMTVEYQVECSCYINIEYVTSIQGDDLPFLKEIDTRYFEKKIERVWPEMLLDAKLDEIQKDAMKRW</sequence>
<gene>
    <name evidence="1" type="ORF">HMPREF9134_00460</name>
</gene>
<dbReference type="EMBL" id="AMEQ01000015">
    <property type="protein sequence ID" value="EKY02445.1"/>
    <property type="molecule type" value="Genomic_DNA"/>
</dbReference>
<dbReference type="STRING" id="1127696.HMPREF9134_00460"/>
<dbReference type="AlphaFoldDB" id="L1NGP7"/>
<accession>L1NGP7</accession>
<dbReference type="PATRIC" id="fig|1127696.3.peg.403"/>
<protein>
    <submittedName>
        <fullName evidence="1">Uncharacterized protein</fullName>
    </submittedName>
</protein>
<comment type="caution">
    <text evidence="1">The sequence shown here is derived from an EMBL/GenBank/DDBJ whole genome shotgun (WGS) entry which is preliminary data.</text>
</comment>
<evidence type="ECO:0000313" key="1">
    <source>
        <dbReference type="EMBL" id="EKY02445.1"/>
    </source>
</evidence>
<dbReference type="Proteomes" id="UP000010408">
    <property type="component" value="Unassembled WGS sequence"/>
</dbReference>
<organism evidence="1 2">
    <name type="scientific">Porphyromonas catoniae F0037</name>
    <dbReference type="NCBI Taxonomy" id="1127696"/>
    <lineage>
        <taxon>Bacteria</taxon>
        <taxon>Pseudomonadati</taxon>
        <taxon>Bacteroidota</taxon>
        <taxon>Bacteroidia</taxon>
        <taxon>Bacteroidales</taxon>
        <taxon>Porphyromonadaceae</taxon>
        <taxon>Porphyromonas</taxon>
    </lineage>
</organism>